<evidence type="ECO:0000313" key="3">
    <source>
        <dbReference type="EMBL" id="URE12064.1"/>
    </source>
</evidence>
<dbReference type="Pfam" id="PF16206">
    <property type="entry name" value="Mon2_C"/>
    <property type="match status" value="2"/>
</dbReference>
<dbReference type="SUPFAM" id="SSF48371">
    <property type="entry name" value="ARM repeat"/>
    <property type="match status" value="1"/>
</dbReference>
<feature type="non-terminal residue" evidence="3">
    <location>
        <position position="860"/>
    </location>
</feature>
<dbReference type="PANTHER" id="PTHR34199:SF4">
    <property type="entry name" value="ARM REPEAT SUPERFAMILY PROTEIN"/>
    <property type="match status" value="1"/>
</dbReference>
<name>A0A9E7KCJ2_9LILI</name>
<evidence type="ECO:0000259" key="2">
    <source>
        <dbReference type="Pfam" id="PF16206"/>
    </source>
</evidence>
<dbReference type="OrthoDB" id="294853at2759"/>
<dbReference type="EMBL" id="CP097508">
    <property type="protein sequence ID" value="URE12064.1"/>
    <property type="molecule type" value="Genomic_DNA"/>
</dbReference>
<organism evidence="3 4">
    <name type="scientific">Musa troglodytarum</name>
    <name type="common">fe'i banana</name>
    <dbReference type="NCBI Taxonomy" id="320322"/>
    <lineage>
        <taxon>Eukaryota</taxon>
        <taxon>Viridiplantae</taxon>
        <taxon>Streptophyta</taxon>
        <taxon>Embryophyta</taxon>
        <taxon>Tracheophyta</taxon>
        <taxon>Spermatophyta</taxon>
        <taxon>Magnoliopsida</taxon>
        <taxon>Liliopsida</taxon>
        <taxon>Zingiberales</taxon>
        <taxon>Musaceae</taxon>
        <taxon>Musa</taxon>
    </lineage>
</organism>
<feature type="transmembrane region" description="Helical" evidence="1">
    <location>
        <begin position="58"/>
        <end position="80"/>
    </location>
</feature>
<gene>
    <name evidence="3" type="ORF">MUK42_37013</name>
</gene>
<keyword evidence="1" id="KW-1133">Transmembrane helix</keyword>
<feature type="domain" description="Mon2 C-terminal" evidence="2">
    <location>
        <begin position="542"/>
        <end position="786"/>
    </location>
</feature>
<accession>A0A9E7KCJ2</accession>
<dbReference type="PANTHER" id="PTHR34199">
    <property type="entry name" value="NUMOD3 MOTIF FAMILY PROTEIN, EXPRESSED"/>
    <property type="match status" value="1"/>
</dbReference>
<sequence>MKEEVEEGRRGGNVSGWWLAVGGGEVGGCGQQQALHVEESQSLIDPSKVHAWTDIFRLVLAKLQPFLLALVVLGIVLLNYHDDMNLVVCIEVTGAYSAQKKEINISLTAIGLLWTATDFIAKGLAHSLIQQIDDGYASGVDSKDEQAIHTVEVHEPIISKSLIDYNKLLFSVFSILQNLAGDQRPEVRNSAIRTLFQTLGSHGQKIPRSMWEDCLWNYVFPILDRVSHLASTSSREEWQGKELGTRGGKAVHMLIHHSRNTAQKQWDETIVLVLGGITRLLRSFFPFLQSWELLLDFVKNSILNGSKEVALAAINCLQTIVNSHCPKGNLAVSYVKSMLDVYELVIQMFPNYTSSAASKVKQEILNGLGDLYTQAHTMFDADMYLQLLAILHLAIRSSKSSGDMENEVIPENLPPVQRTILEILPLLRPTEHLSSMWSQFIKALLCYLLGYEARSHKIINDMELAVRSNHDHEGLEKDAHIASSSSPENKSRDFINHKEINMKPKPDVANGVSSVSMTKSQPSFLHSATSDDTAGSHLSPLFGEKLLPVIVKLYLEASPTEKCCISAEILHGLGRCMSTRRDNPNGILWKVAVDGFNCVLIDAITRVNSENKFDQNTYKSFRASLWNEVADVYEIFLVGSCGRVLSSRTLLVEALLADEVIEMNVLSTLGDKVLKSQIDAPLEILERLITTLDRCASRIDSLPLESVGLMPSHCSRFSLSCLQTIFSLCRFTCEDSWHQTRSEVSKVTIAILLRRFLTDENSLGEHPLPSVRIEETVYVLQELAQLSIHSDAVSVLQLPPSIREILKKNNKTGRAHLYVLFPSFCELVVSRCVWLCTLSIPRTPPTLWRRDLFVDPCFVK</sequence>
<dbReference type="InterPro" id="IPR016024">
    <property type="entry name" value="ARM-type_fold"/>
</dbReference>
<dbReference type="AlphaFoldDB" id="A0A9E7KCJ2"/>
<evidence type="ECO:0000313" key="4">
    <source>
        <dbReference type="Proteomes" id="UP001055439"/>
    </source>
</evidence>
<keyword evidence="1" id="KW-0812">Transmembrane</keyword>
<evidence type="ECO:0000256" key="1">
    <source>
        <dbReference type="SAM" id="Phobius"/>
    </source>
</evidence>
<keyword evidence="4" id="KW-1185">Reference proteome</keyword>
<proteinExistence type="predicted"/>
<feature type="domain" description="Mon2 C-terminal" evidence="2">
    <location>
        <begin position="86"/>
        <end position="326"/>
    </location>
</feature>
<reference evidence="3" key="1">
    <citation type="submission" date="2022-05" db="EMBL/GenBank/DDBJ databases">
        <title>The Musa troglodytarum L. genome provides insights into the mechanism of non-climacteric behaviour and enrichment of carotenoids.</title>
        <authorList>
            <person name="Wang J."/>
        </authorList>
    </citation>
    <scope>NUCLEOTIDE SEQUENCE</scope>
    <source>
        <tissue evidence="3">Leaf</tissue>
    </source>
</reference>
<dbReference type="InterPro" id="IPR032817">
    <property type="entry name" value="Mon2_C"/>
</dbReference>
<protein>
    <recommendedName>
        <fullName evidence="2">Mon2 C-terminal domain-containing protein</fullName>
    </recommendedName>
</protein>
<dbReference type="Proteomes" id="UP001055439">
    <property type="component" value="Chromosome 6"/>
</dbReference>
<keyword evidence="1" id="KW-0472">Membrane</keyword>